<feature type="domain" description="LysR substrate-binding" evidence="1">
    <location>
        <begin position="18"/>
        <end position="212"/>
    </location>
</feature>
<dbReference type="PANTHER" id="PTHR30419">
    <property type="entry name" value="HTH-TYPE TRANSCRIPTIONAL REGULATOR YBHD"/>
    <property type="match status" value="1"/>
</dbReference>
<comment type="caution">
    <text evidence="2">The sequence shown here is derived from an EMBL/GenBank/DDBJ whole genome shotgun (WGS) entry which is preliminary data.</text>
</comment>
<evidence type="ECO:0000313" key="3">
    <source>
        <dbReference type="Proteomes" id="UP001597214"/>
    </source>
</evidence>
<dbReference type="EMBL" id="JBHUEM010000039">
    <property type="protein sequence ID" value="MFD1738158.1"/>
    <property type="molecule type" value="Genomic_DNA"/>
</dbReference>
<dbReference type="Proteomes" id="UP001597214">
    <property type="component" value="Unassembled WGS sequence"/>
</dbReference>
<dbReference type="RefSeq" id="WP_377929373.1">
    <property type="nucleotide sequence ID" value="NZ_JBHUEM010000039.1"/>
</dbReference>
<gene>
    <name evidence="2" type="ORF">ACFSCX_16645</name>
</gene>
<dbReference type="InterPro" id="IPR050950">
    <property type="entry name" value="HTH-type_LysR_regulators"/>
</dbReference>
<dbReference type="CDD" id="cd05466">
    <property type="entry name" value="PBP2_LTTR_substrate"/>
    <property type="match status" value="1"/>
</dbReference>
<reference evidence="3" key="1">
    <citation type="journal article" date="2019" name="Int. J. Syst. Evol. Microbiol.">
        <title>The Global Catalogue of Microorganisms (GCM) 10K type strain sequencing project: providing services to taxonomists for standard genome sequencing and annotation.</title>
        <authorList>
            <consortium name="The Broad Institute Genomics Platform"/>
            <consortium name="The Broad Institute Genome Sequencing Center for Infectious Disease"/>
            <person name="Wu L."/>
            <person name="Ma J."/>
        </authorList>
    </citation>
    <scope>NUCLEOTIDE SEQUENCE [LARGE SCALE GENOMIC DNA]</scope>
    <source>
        <strain evidence="3">CCUG 49339</strain>
    </source>
</reference>
<dbReference type="SUPFAM" id="SSF53850">
    <property type="entry name" value="Periplasmic binding protein-like II"/>
    <property type="match status" value="1"/>
</dbReference>
<keyword evidence="3" id="KW-1185">Reference proteome</keyword>
<accession>A0ABW4LU34</accession>
<evidence type="ECO:0000313" key="2">
    <source>
        <dbReference type="EMBL" id="MFD1738158.1"/>
    </source>
</evidence>
<sequence length="219" mass="25407">MQFSQVKHQIQLLKDPSFGHIRIGGGYSFLHYYLPDLLVNQQTDRPNLTFSLRTLTSHQVYELIEQYKLDFGFVTTVKPSHHIEQIDLPIFSTIKVIAPPSFPAKDTLTFKELETLPIILFDEQSSFTQTILQKLPVQVNVKVVVDHIDSAIRLVEKGVGISIIPLRPDNEECRFKCLELEEDIFPSTSISLIYRKNRYLPPSFVQFIDKLTTFWKRKN</sequence>
<evidence type="ECO:0000259" key="1">
    <source>
        <dbReference type="Pfam" id="PF03466"/>
    </source>
</evidence>
<protein>
    <submittedName>
        <fullName evidence="2">LysR family transcriptional regulator substrate-binding protein</fullName>
    </submittedName>
</protein>
<dbReference type="Gene3D" id="3.40.190.290">
    <property type="match status" value="1"/>
</dbReference>
<name>A0ABW4LU34_9BACI</name>
<proteinExistence type="predicted"/>
<dbReference type="PANTHER" id="PTHR30419:SF28">
    <property type="entry name" value="HTH-TYPE TRANSCRIPTIONAL REGULATOR BSDA"/>
    <property type="match status" value="1"/>
</dbReference>
<dbReference type="Pfam" id="PF03466">
    <property type="entry name" value="LysR_substrate"/>
    <property type="match status" value="1"/>
</dbReference>
<dbReference type="InterPro" id="IPR005119">
    <property type="entry name" value="LysR_subst-bd"/>
</dbReference>
<organism evidence="2 3">
    <name type="scientific">Bacillus salitolerans</name>
    <dbReference type="NCBI Taxonomy" id="1437434"/>
    <lineage>
        <taxon>Bacteria</taxon>
        <taxon>Bacillati</taxon>
        <taxon>Bacillota</taxon>
        <taxon>Bacilli</taxon>
        <taxon>Bacillales</taxon>
        <taxon>Bacillaceae</taxon>
        <taxon>Bacillus</taxon>
    </lineage>
</organism>